<reference evidence="2" key="1">
    <citation type="submission" date="2018-05" db="EMBL/GenBank/DDBJ databases">
        <authorList>
            <person name="Lanie J.A."/>
            <person name="Ng W.-L."/>
            <person name="Kazmierczak K.M."/>
            <person name="Andrzejewski T.M."/>
            <person name="Davidsen T.M."/>
            <person name="Wayne K.J."/>
            <person name="Tettelin H."/>
            <person name="Glass J.I."/>
            <person name="Rusch D."/>
            <person name="Podicherti R."/>
            <person name="Tsui H.-C.T."/>
            <person name="Winkler M.E."/>
        </authorList>
    </citation>
    <scope>NUCLEOTIDE SEQUENCE</scope>
</reference>
<dbReference type="Pfam" id="PF13374">
    <property type="entry name" value="TPR_10"/>
    <property type="match status" value="1"/>
</dbReference>
<dbReference type="Gene3D" id="1.25.40.10">
    <property type="entry name" value="Tetratricopeptide repeat domain"/>
    <property type="match status" value="1"/>
</dbReference>
<accession>A0A382BM31</accession>
<gene>
    <name evidence="2" type="ORF">METZ01_LOCUS167206</name>
</gene>
<evidence type="ECO:0000313" key="2">
    <source>
        <dbReference type="EMBL" id="SVB14352.1"/>
    </source>
</evidence>
<dbReference type="PANTHER" id="PTHR10098:SF108">
    <property type="entry name" value="TETRATRICOPEPTIDE REPEAT PROTEIN 28"/>
    <property type="match status" value="1"/>
</dbReference>
<evidence type="ECO:0008006" key="3">
    <source>
        <dbReference type="Google" id="ProtNLM"/>
    </source>
</evidence>
<dbReference type="AlphaFoldDB" id="A0A382BM31"/>
<dbReference type="EMBL" id="UINC01030258">
    <property type="protein sequence ID" value="SVB14352.1"/>
    <property type="molecule type" value="Genomic_DNA"/>
</dbReference>
<sequence>MDLGESAEAFEDRCRVLLSEAGELDRLCSVDGSLGPADEAIVGRCLETIALAAEHGVDTRHAELASRLAEALSIRGEPLRGDSVLEKAQSCLSEAANFELAAQVGLKLFDSKWGRGFGPEQLEGHLQETLDQARQVGGSVYASLLLRYSYLCKSSNRREVALRHYEEARDVFRSIGDHRGVAHAADNLGGVWRDLGRPDNAETHLRQALQIWEAVGDPTDIAFARYRLAWGLGSSSTAYHARRASEALALLADARKQYAEDENLGMMAECDMQAAMWIAADPERGSDEAIPFFERAATLFDAVGAEASLWKTQVNLATEHSRRGDIDRAMGIWESVAESAEEFGDDFFEGVTRILMVRQLLKRGYVDVGSRMLDDVAEVLETSDVKEWRAQYWLARAELFQRMNQLRPTKEAAAAALAELSETVLPEEYAAVLEVLAWCDDGDGKPDKAGRRRGEALALYTNIGESEDAHRLAAAIVPPPPKDAKEGPDLPPLSTGVYL</sequence>
<dbReference type="PANTHER" id="PTHR10098">
    <property type="entry name" value="RAPSYN-RELATED"/>
    <property type="match status" value="1"/>
</dbReference>
<dbReference type="SUPFAM" id="SSF48452">
    <property type="entry name" value="TPR-like"/>
    <property type="match status" value="1"/>
</dbReference>
<dbReference type="InterPro" id="IPR011990">
    <property type="entry name" value="TPR-like_helical_dom_sf"/>
</dbReference>
<name>A0A382BM31_9ZZZZ</name>
<dbReference type="Pfam" id="PF14938">
    <property type="entry name" value="SNAP"/>
    <property type="match status" value="1"/>
</dbReference>
<feature type="region of interest" description="Disordered" evidence="1">
    <location>
        <begin position="477"/>
        <end position="499"/>
    </location>
</feature>
<evidence type="ECO:0000256" key="1">
    <source>
        <dbReference type="SAM" id="MobiDB-lite"/>
    </source>
</evidence>
<proteinExistence type="predicted"/>
<organism evidence="2">
    <name type="scientific">marine metagenome</name>
    <dbReference type="NCBI Taxonomy" id="408172"/>
    <lineage>
        <taxon>unclassified sequences</taxon>
        <taxon>metagenomes</taxon>
        <taxon>ecological metagenomes</taxon>
    </lineage>
</organism>
<protein>
    <recommendedName>
        <fullName evidence="3">MalT-like TPR region domain-containing protein</fullName>
    </recommendedName>
</protein>